<reference evidence="10 11" key="1">
    <citation type="journal article" date="2017" name="Curr. Biol.">
        <title>The Evolution of Venom by Co-option of Single-Copy Genes.</title>
        <authorList>
            <person name="Martinson E.O."/>
            <person name="Mrinalini"/>
            <person name="Kelkar Y.D."/>
            <person name="Chang C.H."/>
            <person name="Werren J.H."/>
        </authorList>
    </citation>
    <scope>NUCLEOTIDE SEQUENCE [LARGE SCALE GENOMIC DNA]</scope>
    <source>
        <strain evidence="10 11">Alberta</strain>
        <tissue evidence="10">Whole body</tissue>
    </source>
</reference>
<organism evidence="10 11">
    <name type="scientific">Trichomalopsis sarcophagae</name>
    <dbReference type="NCBI Taxonomy" id="543379"/>
    <lineage>
        <taxon>Eukaryota</taxon>
        <taxon>Metazoa</taxon>
        <taxon>Ecdysozoa</taxon>
        <taxon>Arthropoda</taxon>
        <taxon>Hexapoda</taxon>
        <taxon>Insecta</taxon>
        <taxon>Pterygota</taxon>
        <taxon>Neoptera</taxon>
        <taxon>Endopterygota</taxon>
        <taxon>Hymenoptera</taxon>
        <taxon>Apocrita</taxon>
        <taxon>Proctotrupomorpha</taxon>
        <taxon>Chalcidoidea</taxon>
        <taxon>Pteromalidae</taxon>
        <taxon>Pteromalinae</taxon>
        <taxon>Trichomalopsis</taxon>
    </lineage>
</organism>
<accession>A0A232FLP5</accession>
<feature type="transmembrane region" description="Helical" evidence="8">
    <location>
        <begin position="407"/>
        <end position="425"/>
    </location>
</feature>
<feature type="transmembrane region" description="Helical" evidence="8">
    <location>
        <begin position="483"/>
        <end position="503"/>
    </location>
</feature>
<keyword evidence="2 8" id="KW-0812">Transmembrane</keyword>
<dbReference type="InterPro" id="IPR013057">
    <property type="entry name" value="AA_transpt_TM"/>
</dbReference>
<feature type="transmembrane region" description="Helical" evidence="8">
    <location>
        <begin position="150"/>
        <end position="169"/>
    </location>
</feature>
<evidence type="ECO:0000256" key="1">
    <source>
        <dbReference type="ARBA" id="ARBA00004141"/>
    </source>
</evidence>
<feature type="transmembrane region" description="Helical" evidence="8">
    <location>
        <begin position="317"/>
        <end position="339"/>
    </location>
</feature>
<sequence length="515" mass="57690">MPEISSGEQYSTWVGLVYVFNLMVGTGALALPAVFSRAGWLLGSGVVLILAFISFITVTFVIEAIASANAIMTWRKIQQRKRVGLIQDSAFTGPELEAMQAIGESGPSNSDSEDTPLVTPSPRSPERAGSTYRYYVITEKIEMGEMASIFFSKMGVTLFYICLAIYLYGDLSIYGTAIAKSVTDVVCTYLPVNYTCNETIPDSELCWQSYGLNRMDAYRLFLTLFVMFLGPFAFFNVQKTKYLQLLTSAMRWMAFMIMIIYAIRKLIVDGPEGKPRESNFSELPGLFGVCVYSFMCHHSLPALVAPISDKSKLNKSLSFDFILISFFYLLLALTGAFAFEQLDDLYTLDFGPRNCSYGENFFIVIIQYFLALFPVFTLSTSFPIIAITLRNNLQSLFLKEGETYNLCLRKLLFPVMAVFPPYLIAMSTKNLSVLVSITGSYAGTGIQYLIPIFLVYNARKQTAEIIGQGVINKFASPFASTRWIIFIFVWAVVCMMLVSLNFIKKHLSASLGNFW</sequence>
<evidence type="ECO:0000256" key="6">
    <source>
        <dbReference type="ARBA" id="ARBA00038166"/>
    </source>
</evidence>
<dbReference type="AlphaFoldDB" id="A0A232FLP5"/>
<comment type="subcellular location">
    <subcellularLocation>
        <location evidence="1">Membrane</location>
        <topology evidence="1">Multi-pass membrane protein</topology>
    </subcellularLocation>
</comment>
<dbReference type="PANTHER" id="PTHR16189:SF0">
    <property type="entry name" value="TRANSMEMBRANE PROTEIN 104"/>
    <property type="match status" value="1"/>
</dbReference>
<feature type="transmembrane region" description="Helical" evidence="8">
    <location>
        <begin position="242"/>
        <end position="263"/>
    </location>
</feature>
<keyword evidence="4 8" id="KW-0472">Membrane</keyword>
<protein>
    <recommendedName>
        <fullName evidence="9">Amino acid transporter transmembrane domain-containing protein</fullName>
    </recommendedName>
</protein>
<gene>
    <name evidence="10" type="ORF">TSAR_014951</name>
</gene>
<feature type="transmembrane region" description="Helical" evidence="8">
    <location>
        <begin position="217"/>
        <end position="235"/>
    </location>
</feature>
<dbReference type="Pfam" id="PF01490">
    <property type="entry name" value="Aa_trans"/>
    <property type="match status" value="2"/>
</dbReference>
<feature type="domain" description="Amino acid transporter transmembrane" evidence="9">
    <location>
        <begin position="141"/>
        <end position="480"/>
    </location>
</feature>
<comment type="caution">
    <text evidence="10">The sequence shown here is derived from an EMBL/GenBank/DDBJ whole genome shotgun (WGS) entry which is preliminary data.</text>
</comment>
<keyword evidence="5" id="KW-0325">Glycoprotein</keyword>
<keyword evidence="3 8" id="KW-1133">Transmembrane helix</keyword>
<comment type="similarity">
    <text evidence="6">Belongs to the TMEM104 family.</text>
</comment>
<feature type="transmembrane region" description="Helical" evidence="8">
    <location>
        <begin position="431"/>
        <end position="456"/>
    </location>
</feature>
<feature type="transmembrane region" description="Helical" evidence="8">
    <location>
        <begin position="12"/>
        <end position="35"/>
    </location>
</feature>
<evidence type="ECO:0000256" key="3">
    <source>
        <dbReference type="ARBA" id="ARBA00022989"/>
    </source>
</evidence>
<evidence type="ECO:0000256" key="5">
    <source>
        <dbReference type="ARBA" id="ARBA00023180"/>
    </source>
</evidence>
<dbReference type="OrthoDB" id="294541at2759"/>
<evidence type="ECO:0000256" key="7">
    <source>
        <dbReference type="SAM" id="MobiDB-lite"/>
    </source>
</evidence>
<feature type="transmembrane region" description="Helical" evidence="8">
    <location>
        <begin position="47"/>
        <end position="72"/>
    </location>
</feature>
<evidence type="ECO:0000256" key="4">
    <source>
        <dbReference type="ARBA" id="ARBA00023136"/>
    </source>
</evidence>
<feature type="transmembrane region" description="Helical" evidence="8">
    <location>
        <begin position="283"/>
        <end position="305"/>
    </location>
</feature>
<feature type="transmembrane region" description="Helical" evidence="8">
    <location>
        <begin position="361"/>
        <end position="386"/>
    </location>
</feature>
<feature type="domain" description="Amino acid transporter transmembrane" evidence="9">
    <location>
        <begin position="10"/>
        <end position="64"/>
    </location>
</feature>
<name>A0A232FLP5_9HYME</name>
<dbReference type="Proteomes" id="UP000215335">
    <property type="component" value="Unassembled WGS sequence"/>
</dbReference>
<dbReference type="GO" id="GO:0016020">
    <property type="term" value="C:membrane"/>
    <property type="evidence" value="ECO:0007669"/>
    <property type="project" value="UniProtKB-SubCell"/>
</dbReference>
<proteinExistence type="inferred from homology"/>
<evidence type="ECO:0000313" key="11">
    <source>
        <dbReference type="Proteomes" id="UP000215335"/>
    </source>
</evidence>
<evidence type="ECO:0000256" key="2">
    <source>
        <dbReference type="ARBA" id="ARBA00022692"/>
    </source>
</evidence>
<dbReference type="PANTHER" id="PTHR16189">
    <property type="entry name" value="TRANSMEMBRANE PROTEIN 104-RELATED"/>
    <property type="match status" value="1"/>
</dbReference>
<evidence type="ECO:0000256" key="8">
    <source>
        <dbReference type="SAM" id="Phobius"/>
    </source>
</evidence>
<evidence type="ECO:0000313" key="10">
    <source>
        <dbReference type="EMBL" id="OXU31378.1"/>
    </source>
</evidence>
<keyword evidence="11" id="KW-1185">Reference proteome</keyword>
<dbReference type="EMBL" id="NNAY01000065">
    <property type="protein sequence ID" value="OXU31378.1"/>
    <property type="molecule type" value="Genomic_DNA"/>
</dbReference>
<evidence type="ECO:0000259" key="9">
    <source>
        <dbReference type="Pfam" id="PF01490"/>
    </source>
</evidence>
<feature type="region of interest" description="Disordered" evidence="7">
    <location>
        <begin position="102"/>
        <end position="127"/>
    </location>
</feature>